<accession>A0A2M7UJI8</accession>
<gene>
    <name evidence="11" type="primary">holA</name>
    <name evidence="11" type="ORF">COY09_00795</name>
</gene>
<evidence type="ECO:0000256" key="3">
    <source>
        <dbReference type="ARBA" id="ARBA00022679"/>
    </source>
</evidence>
<evidence type="ECO:0000256" key="5">
    <source>
        <dbReference type="ARBA" id="ARBA00022705"/>
    </source>
</evidence>
<dbReference type="InterPro" id="IPR010372">
    <property type="entry name" value="DNA_pol3_delta_N"/>
</dbReference>
<dbReference type="SUPFAM" id="SSF52540">
    <property type="entry name" value="P-loop containing nucleoside triphosphate hydrolases"/>
    <property type="match status" value="1"/>
</dbReference>
<dbReference type="AlphaFoldDB" id="A0A2M7UJI8"/>
<dbReference type="PANTHER" id="PTHR34388:SF1">
    <property type="entry name" value="DNA POLYMERASE III SUBUNIT DELTA"/>
    <property type="match status" value="1"/>
</dbReference>
<evidence type="ECO:0000259" key="9">
    <source>
        <dbReference type="Pfam" id="PF06144"/>
    </source>
</evidence>
<dbReference type="EC" id="2.7.7.7" evidence="1"/>
<evidence type="ECO:0000256" key="6">
    <source>
        <dbReference type="ARBA" id="ARBA00022932"/>
    </source>
</evidence>
<protein>
    <recommendedName>
        <fullName evidence="2">DNA polymerase III subunit delta</fullName>
        <ecNumber evidence="1">2.7.7.7</ecNumber>
    </recommendedName>
</protein>
<dbReference type="InterPro" id="IPR008921">
    <property type="entry name" value="DNA_pol3_clamp-load_cplx_C"/>
</dbReference>
<evidence type="ECO:0000256" key="7">
    <source>
        <dbReference type="ARBA" id="ARBA00034754"/>
    </source>
</evidence>
<evidence type="ECO:0000259" key="10">
    <source>
        <dbReference type="Pfam" id="PF21694"/>
    </source>
</evidence>
<comment type="caution">
    <text evidence="11">The sequence shown here is derived from an EMBL/GenBank/DDBJ whole genome shotgun (WGS) entry which is preliminary data.</text>
</comment>
<reference evidence="12" key="1">
    <citation type="submission" date="2017-09" db="EMBL/GenBank/DDBJ databases">
        <title>Depth-based differentiation of microbial function through sediment-hosted aquifers and enrichment of novel symbionts in the deep terrestrial subsurface.</title>
        <authorList>
            <person name="Probst A.J."/>
            <person name="Ladd B."/>
            <person name="Jarett J.K."/>
            <person name="Geller-Mcgrath D.E."/>
            <person name="Sieber C.M.K."/>
            <person name="Emerson J.B."/>
            <person name="Anantharaman K."/>
            <person name="Thomas B.C."/>
            <person name="Malmstrom R."/>
            <person name="Stieglmeier M."/>
            <person name="Klingl A."/>
            <person name="Woyke T."/>
            <person name="Ryan C.M."/>
            <person name="Banfield J.F."/>
        </authorList>
    </citation>
    <scope>NUCLEOTIDE SEQUENCE [LARGE SCALE GENOMIC DNA]</scope>
</reference>
<dbReference type="Gene3D" id="3.40.50.300">
    <property type="entry name" value="P-loop containing nucleotide triphosphate hydrolases"/>
    <property type="match status" value="1"/>
</dbReference>
<organism evidence="11 12">
    <name type="scientific">Candidatus Portnoybacteria bacterium CG_4_10_14_0_2_um_filter_39_11</name>
    <dbReference type="NCBI Taxonomy" id="1974797"/>
    <lineage>
        <taxon>Bacteria</taxon>
        <taxon>Candidatus Portnoyibacteriota</taxon>
    </lineage>
</organism>
<dbReference type="Gene3D" id="1.20.272.10">
    <property type="match status" value="1"/>
</dbReference>
<evidence type="ECO:0000313" key="11">
    <source>
        <dbReference type="EMBL" id="PIZ71379.1"/>
    </source>
</evidence>
<comment type="catalytic activity">
    <reaction evidence="8">
        <text>DNA(n) + a 2'-deoxyribonucleoside 5'-triphosphate = DNA(n+1) + diphosphate</text>
        <dbReference type="Rhea" id="RHEA:22508"/>
        <dbReference type="Rhea" id="RHEA-COMP:17339"/>
        <dbReference type="Rhea" id="RHEA-COMP:17340"/>
        <dbReference type="ChEBI" id="CHEBI:33019"/>
        <dbReference type="ChEBI" id="CHEBI:61560"/>
        <dbReference type="ChEBI" id="CHEBI:173112"/>
        <dbReference type="EC" id="2.7.7.7"/>
    </reaction>
</comment>
<evidence type="ECO:0000256" key="1">
    <source>
        <dbReference type="ARBA" id="ARBA00012417"/>
    </source>
</evidence>
<dbReference type="NCBIfam" id="TIGR01128">
    <property type="entry name" value="holA"/>
    <property type="match status" value="1"/>
</dbReference>
<dbReference type="GO" id="GO:0006261">
    <property type="term" value="P:DNA-templated DNA replication"/>
    <property type="evidence" value="ECO:0007669"/>
    <property type="project" value="TreeGrafter"/>
</dbReference>
<evidence type="ECO:0000256" key="8">
    <source>
        <dbReference type="ARBA" id="ARBA00049244"/>
    </source>
</evidence>
<dbReference type="SUPFAM" id="SSF48019">
    <property type="entry name" value="post-AAA+ oligomerization domain-like"/>
    <property type="match status" value="1"/>
</dbReference>
<dbReference type="PANTHER" id="PTHR34388">
    <property type="entry name" value="DNA POLYMERASE III SUBUNIT DELTA"/>
    <property type="match status" value="1"/>
</dbReference>
<feature type="domain" description="DNA polymerase III delta subunit-like C-terminal" evidence="10">
    <location>
        <begin position="200"/>
        <end position="314"/>
    </location>
</feature>
<keyword evidence="3" id="KW-0808">Transferase</keyword>
<evidence type="ECO:0000256" key="2">
    <source>
        <dbReference type="ARBA" id="ARBA00017703"/>
    </source>
</evidence>
<dbReference type="Gene3D" id="1.10.8.60">
    <property type="match status" value="1"/>
</dbReference>
<dbReference type="GO" id="GO:0009360">
    <property type="term" value="C:DNA polymerase III complex"/>
    <property type="evidence" value="ECO:0007669"/>
    <property type="project" value="InterPro"/>
</dbReference>
<comment type="similarity">
    <text evidence="7">Belongs to the DNA polymerase HolA subunit family.</text>
</comment>
<dbReference type="InterPro" id="IPR048466">
    <property type="entry name" value="DNA_pol3_delta-like_C"/>
</dbReference>
<feature type="domain" description="DNA polymerase III delta N-terminal" evidence="9">
    <location>
        <begin position="4"/>
        <end position="120"/>
    </location>
</feature>
<dbReference type="InterPro" id="IPR005790">
    <property type="entry name" value="DNA_polIII_delta"/>
</dbReference>
<name>A0A2M7UJI8_9BACT</name>
<dbReference type="GO" id="GO:0003677">
    <property type="term" value="F:DNA binding"/>
    <property type="evidence" value="ECO:0007669"/>
    <property type="project" value="InterPro"/>
</dbReference>
<dbReference type="GO" id="GO:0003887">
    <property type="term" value="F:DNA-directed DNA polymerase activity"/>
    <property type="evidence" value="ECO:0007669"/>
    <property type="project" value="UniProtKB-KW"/>
</dbReference>
<dbReference type="Pfam" id="PF06144">
    <property type="entry name" value="DNA_pol3_delta"/>
    <property type="match status" value="1"/>
</dbReference>
<dbReference type="Proteomes" id="UP000231071">
    <property type="component" value="Unassembled WGS sequence"/>
</dbReference>
<evidence type="ECO:0000313" key="12">
    <source>
        <dbReference type="Proteomes" id="UP000231071"/>
    </source>
</evidence>
<dbReference type="Pfam" id="PF21694">
    <property type="entry name" value="DNA_pol3_delta_C"/>
    <property type="match status" value="1"/>
</dbReference>
<keyword evidence="5" id="KW-0235">DNA replication</keyword>
<dbReference type="InterPro" id="IPR027417">
    <property type="entry name" value="P-loop_NTPase"/>
</dbReference>
<dbReference type="EMBL" id="PFOI01000015">
    <property type="protein sequence ID" value="PIZ71379.1"/>
    <property type="molecule type" value="Genomic_DNA"/>
</dbReference>
<keyword evidence="6" id="KW-0239">DNA-directed DNA polymerase</keyword>
<keyword evidence="4" id="KW-0548">Nucleotidyltransferase</keyword>
<proteinExistence type="inferred from homology"/>
<sequence>MIIFLFGKDSYQSRQKLKEVIDQYQKKHQSGLNLLKFGADGFDLTKFRSQVLAVSMFAEKKLVVCDDFLTELNQDQQDNLLRFFEEVGLKDNSNTVVIFYESGAPDKKLKLFQFLIKNSQQWQNFELLTGSALESWIKQEVIQQGAEIEPAAVVTLANNVGSDLWRQHQEIAKLSVYVAKDEIIKWQEVDLLVDQRGFDNDIFKTIEALGRQDKKTVLRLVLRHLDNGDDPLYLLSMFIYQWRNLLQLKDLMARRVPYGALAKQSMLHPFVVRKSVAQLNDFSLEVLKKNYQFWQDLELVVKSGAVDAKQALVNAVLTI</sequence>
<evidence type="ECO:0000256" key="4">
    <source>
        <dbReference type="ARBA" id="ARBA00022695"/>
    </source>
</evidence>